<reference evidence="1 2" key="1">
    <citation type="journal article" date="2021" name="BMC Genomics">
        <title>Genome-resolved metagenome and metatranscriptome analyses of thermophilic composting reveal key bacterial players and their metabolic interactions.</title>
        <authorList>
            <person name="Braga L.P.P."/>
            <person name="Pereira R.V."/>
            <person name="Martins L.F."/>
            <person name="Moura L.M.S."/>
            <person name="Sanchez F.B."/>
            <person name="Patane J.S.L."/>
            <person name="da Silva A.M."/>
            <person name="Setubal J.C."/>
        </authorList>
    </citation>
    <scope>NUCLEOTIDE SEQUENCE [LARGE SCALE GENOMIC DNA]</scope>
    <source>
        <strain evidence="1">ZC4RG45</strain>
    </source>
</reference>
<dbReference type="EMBL" id="QGUI02000331">
    <property type="protein sequence ID" value="MFO7194035.1"/>
    <property type="molecule type" value="Genomic_DNA"/>
</dbReference>
<name>A0ABD6FJ14_9PSEU</name>
<evidence type="ECO:0000313" key="2">
    <source>
        <dbReference type="Proteomes" id="UP000249324"/>
    </source>
</evidence>
<dbReference type="Proteomes" id="UP000249324">
    <property type="component" value="Unassembled WGS sequence"/>
</dbReference>
<dbReference type="AlphaFoldDB" id="A0ABD6FJ14"/>
<protein>
    <submittedName>
        <fullName evidence="1">Uncharacterized protein</fullName>
    </submittedName>
</protein>
<organism evidence="1 2">
    <name type="scientific">Thermocrispum agreste</name>
    <dbReference type="NCBI Taxonomy" id="37925"/>
    <lineage>
        <taxon>Bacteria</taxon>
        <taxon>Bacillati</taxon>
        <taxon>Actinomycetota</taxon>
        <taxon>Actinomycetes</taxon>
        <taxon>Pseudonocardiales</taxon>
        <taxon>Pseudonocardiaceae</taxon>
        <taxon>Thermocrispum</taxon>
    </lineage>
</organism>
<proteinExistence type="predicted"/>
<gene>
    <name evidence="1" type="ORF">DIU77_017470</name>
</gene>
<comment type="caution">
    <text evidence="1">The sequence shown here is derived from an EMBL/GenBank/DDBJ whole genome shotgun (WGS) entry which is preliminary data.</text>
</comment>
<evidence type="ECO:0000313" key="1">
    <source>
        <dbReference type="EMBL" id="MFO7194035.1"/>
    </source>
</evidence>
<sequence length="57" mass="6315">MQIRLMGTPTELTRAAAVLAQVLTVHRVSDIYPNRGATEQGRLYLDAALPPEPKEVR</sequence>
<accession>A0ABD6FJ14</accession>